<dbReference type="EMBL" id="JBHUCP010000003">
    <property type="protein sequence ID" value="MFD1528708.1"/>
    <property type="molecule type" value="Genomic_DNA"/>
</dbReference>
<feature type="chain" id="PRO_5046047356" evidence="2">
    <location>
        <begin position="26"/>
        <end position="556"/>
    </location>
</feature>
<gene>
    <name evidence="4" type="ORF">ACFSCY_04565</name>
</gene>
<dbReference type="Proteomes" id="UP001597145">
    <property type="component" value="Unassembled WGS sequence"/>
</dbReference>
<dbReference type="PANTHER" id="PTHR30290:SF82">
    <property type="entry name" value="ABC-TYPE DIPEPTIDE_OLIGOPEPTIDE TRANSPORT SYSTEM, PERIPLASMIC COMPONENT"/>
    <property type="match status" value="1"/>
</dbReference>
<evidence type="ECO:0000313" key="4">
    <source>
        <dbReference type="EMBL" id="MFD1528708.1"/>
    </source>
</evidence>
<feature type="region of interest" description="Disordered" evidence="1">
    <location>
        <begin position="29"/>
        <end position="58"/>
    </location>
</feature>
<organism evidence="4 5">
    <name type="scientific">Pseudonocardia aurantiaca</name>
    <dbReference type="NCBI Taxonomy" id="75290"/>
    <lineage>
        <taxon>Bacteria</taxon>
        <taxon>Bacillati</taxon>
        <taxon>Actinomycetota</taxon>
        <taxon>Actinomycetes</taxon>
        <taxon>Pseudonocardiales</taxon>
        <taxon>Pseudonocardiaceae</taxon>
        <taxon>Pseudonocardia</taxon>
    </lineage>
</organism>
<evidence type="ECO:0000256" key="1">
    <source>
        <dbReference type="SAM" id="MobiDB-lite"/>
    </source>
</evidence>
<feature type="signal peptide" evidence="2">
    <location>
        <begin position="1"/>
        <end position="25"/>
    </location>
</feature>
<dbReference type="CDD" id="cd08509">
    <property type="entry name" value="PBP2_TmCBP_oligosaccharides_like"/>
    <property type="match status" value="1"/>
</dbReference>
<evidence type="ECO:0000313" key="5">
    <source>
        <dbReference type="Proteomes" id="UP001597145"/>
    </source>
</evidence>
<feature type="compositionally biased region" description="Gly residues" evidence="1">
    <location>
        <begin position="29"/>
        <end position="41"/>
    </location>
</feature>
<dbReference type="Gene3D" id="3.40.190.10">
    <property type="entry name" value="Periplasmic binding protein-like II"/>
    <property type="match status" value="1"/>
</dbReference>
<evidence type="ECO:0000256" key="2">
    <source>
        <dbReference type="SAM" id="SignalP"/>
    </source>
</evidence>
<evidence type="ECO:0000259" key="3">
    <source>
        <dbReference type="Pfam" id="PF00496"/>
    </source>
</evidence>
<feature type="domain" description="Solute-binding protein family 5" evidence="3">
    <location>
        <begin position="88"/>
        <end position="452"/>
    </location>
</feature>
<dbReference type="InterPro" id="IPR030678">
    <property type="entry name" value="Peptide/Ni-bd"/>
</dbReference>
<dbReference type="PROSITE" id="PS51257">
    <property type="entry name" value="PROKAR_LIPOPROTEIN"/>
    <property type="match status" value="1"/>
</dbReference>
<keyword evidence="5" id="KW-1185">Reference proteome</keyword>
<keyword evidence="2" id="KW-0732">Signal</keyword>
<dbReference type="RefSeq" id="WP_343970027.1">
    <property type="nucleotide sequence ID" value="NZ_BAAAJG010000001.1"/>
</dbReference>
<dbReference type="InterPro" id="IPR039424">
    <property type="entry name" value="SBP_5"/>
</dbReference>
<dbReference type="Gene3D" id="3.10.105.10">
    <property type="entry name" value="Dipeptide-binding Protein, Domain 3"/>
    <property type="match status" value="1"/>
</dbReference>
<dbReference type="PIRSF" id="PIRSF002741">
    <property type="entry name" value="MppA"/>
    <property type="match status" value="1"/>
</dbReference>
<dbReference type="Gene3D" id="3.90.76.10">
    <property type="entry name" value="Dipeptide-binding Protein, Domain 1"/>
    <property type="match status" value="1"/>
</dbReference>
<sequence>MRFSKLRTVAVGLAATALVLSGCSAGPPAGGSGGGGGGGPLTIGMPNGPQTNNSNPFLNTSSARSLGYAFAIYEPLAQVNAVRPSDRPTPWLATAWEWNADSTAVTLTARDGVTWSDGRPFTAEDIAFSLQIRKDNAALNEDALPFAEITTSGNTATATFTSPQFVNQNKILNLFVVPRHIWQNIAEPTTDLNQQPVGTGPYVLDSWTPQAVRLVPRQGYWGGQPQVPELRYTSYNDNDALTNALVSGDAQWGWTFIADIDTVYIGADPEHHHFIAPSGLAVDALFLNAEQAPFNDAAVRKAVDMVVSREDVSTLATSGAFDPLTNVTGMPMPAGDDYVAGQYAGRAYEVDVEGARRVLADAGYVLDGQTLRDPAGNPVEFTLVDPAGWSDYLTSLQLVADAVAQLGITARVETMNTDAWTNAVNQGDFQATLHWTNGGSTPWDMYSNMFDGAQYRPLGETATWNYGRFQNAEATQAFATYASASDAAAREAALHTIQRIFVEQAPAIAMISRPNAAEYSTRNWTGWPTEADLYSSPQPTGPQASMILMRLRPTGS</sequence>
<dbReference type="Pfam" id="PF00496">
    <property type="entry name" value="SBP_bac_5"/>
    <property type="match status" value="1"/>
</dbReference>
<accession>A0ABW4FDC1</accession>
<protein>
    <submittedName>
        <fullName evidence="4">ABC transporter substrate-binding protein</fullName>
    </submittedName>
</protein>
<comment type="caution">
    <text evidence="4">The sequence shown here is derived from an EMBL/GenBank/DDBJ whole genome shotgun (WGS) entry which is preliminary data.</text>
</comment>
<proteinExistence type="predicted"/>
<dbReference type="InterPro" id="IPR000914">
    <property type="entry name" value="SBP_5_dom"/>
</dbReference>
<dbReference type="PANTHER" id="PTHR30290">
    <property type="entry name" value="PERIPLASMIC BINDING COMPONENT OF ABC TRANSPORTER"/>
    <property type="match status" value="1"/>
</dbReference>
<name>A0ABW4FDC1_9PSEU</name>
<feature type="compositionally biased region" description="Polar residues" evidence="1">
    <location>
        <begin position="48"/>
        <end position="58"/>
    </location>
</feature>
<dbReference type="SUPFAM" id="SSF53850">
    <property type="entry name" value="Periplasmic binding protein-like II"/>
    <property type="match status" value="1"/>
</dbReference>
<reference evidence="5" key="1">
    <citation type="journal article" date="2019" name="Int. J. Syst. Evol. Microbiol.">
        <title>The Global Catalogue of Microorganisms (GCM) 10K type strain sequencing project: providing services to taxonomists for standard genome sequencing and annotation.</title>
        <authorList>
            <consortium name="The Broad Institute Genomics Platform"/>
            <consortium name="The Broad Institute Genome Sequencing Center for Infectious Disease"/>
            <person name="Wu L."/>
            <person name="Ma J."/>
        </authorList>
    </citation>
    <scope>NUCLEOTIDE SEQUENCE [LARGE SCALE GENOMIC DNA]</scope>
    <source>
        <strain evidence="5">JCM 12165</strain>
    </source>
</reference>